<keyword evidence="4" id="KW-0378">Hydrolase</keyword>
<keyword evidence="6 7" id="KW-0472">Membrane</keyword>
<protein>
    <submittedName>
        <fullName evidence="9">Rhomboid family protein</fullName>
    </submittedName>
</protein>
<keyword evidence="10" id="KW-1185">Reference proteome</keyword>
<feature type="transmembrane region" description="Helical" evidence="7">
    <location>
        <begin position="12"/>
        <end position="31"/>
    </location>
</feature>
<evidence type="ECO:0000256" key="3">
    <source>
        <dbReference type="ARBA" id="ARBA00022692"/>
    </source>
</evidence>
<sequence>MEKTLRNYLKQAPVTAGVIALCTLVWTVTAIQSHSLTASYYGSSLAYDWTLWGPDFEAAPLTAISAGFMHIDLGHLAVNMFLLLLVGREIEQALGGALYACVYLLSLLGASAAVLGMDYQTPTVGASGAIYALLALLVGLYNSRGMDLRAPIVLVVANVAYTFLMSGVSLWGHLGGLFTGVILAFFVFNSRRGVRWTGVFTVFLALSFFLGLQAGFWG</sequence>
<feature type="transmembrane region" description="Helical" evidence="7">
    <location>
        <begin position="196"/>
        <end position="217"/>
    </location>
</feature>
<feature type="transmembrane region" description="Helical" evidence="7">
    <location>
        <begin position="170"/>
        <end position="189"/>
    </location>
</feature>
<evidence type="ECO:0000256" key="4">
    <source>
        <dbReference type="ARBA" id="ARBA00022801"/>
    </source>
</evidence>
<feature type="transmembrane region" description="Helical" evidence="7">
    <location>
        <begin position="61"/>
        <end position="85"/>
    </location>
</feature>
<keyword evidence="3 7" id="KW-0812">Transmembrane</keyword>
<accession>A0ABR5V6I4</accession>
<dbReference type="RefSeq" id="WP_201040783.1">
    <property type="nucleotide sequence ID" value="NZ_CP014635.1"/>
</dbReference>
<dbReference type="InterPro" id="IPR022764">
    <property type="entry name" value="Peptidase_S54_rhomboid_dom"/>
</dbReference>
<dbReference type="PANTHER" id="PTHR43731">
    <property type="entry name" value="RHOMBOID PROTEASE"/>
    <property type="match status" value="1"/>
</dbReference>
<comment type="subcellular location">
    <subcellularLocation>
        <location evidence="1">Membrane</location>
        <topology evidence="1">Multi-pass membrane protein</topology>
    </subcellularLocation>
</comment>
<dbReference type="InterPro" id="IPR050925">
    <property type="entry name" value="Rhomboid_protease_S54"/>
</dbReference>
<dbReference type="InterPro" id="IPR035952">
    <property type="entry name" value="Rhomboid-like_sf"/>
</dbReference>
<evidence type="ECO:0000256" key="5">
    <source>
        <dbReference type="ARBA" id="ARBA00022989"/>
    </source>
</evidence>
<feature type="transmembrane region" description="Helical" evidence="7">
    <location>
        <begin position="97"/>
        <end position="117"/>
    </location>
</feature>
<dbReference type="Pfam" id="PF01694">
    <property type="entry name" value="Rhomboid"/>
    <property type="match status" value="1"/>
</dbReference>
<evidence type="ECO:0000313" key="9">
    <source>
        <dbReference type="EMBL" id="KXU17128.1"/>
    </source>
</evidence>
<feature type="transmembrane region" description="Helical" evidence="7">
    <location>
        <begin position="148"/>
        <end position="164"/>
    </location>
</feature>
<comment type="caution">
    <text evidence="9">The sequence shown here is derived from an EMBL/GenBank/DDBJ whole genome shotgun (WGS) entry which is preliminary data.</text>
</comment>
<dbReference type="SUPFAM" id="SSF144091">
    <property type="entry name" value="Rhomboid-like"/>
    <property type="match status" value="1"/>
</dbReference>
<evidence type="ECO:0000256" key="7">
    <source>
        <dbReference type="SAM" id="Phobius"/>
    </source>
</evidence>
<dbReference type="PANTHER" id="PTHR43731:SF14">
    <property type="entry name" value="PRESENILIN-ASSOCIATED RHOMBOID-LIKE PROTEIN, MITOCHONDRIAL"/>
    <property type="match status" value="1"/>
</dbReference>
<proteinExistence type="inferred from homology"/>
<evidence type="ECO:0000259" key="8">
    <source>
        <dbReference type="Pfam" id="PF01694"/>
    </source>
</evidence>
<gene>
    <name evidence="9" type="ORF">WM41_2370</name>
</gene>
<evidence type="ECO:0000256" key="1">
    <source>
        <dbReference type="ARBA" id="ARBA00004141"/>
    </source>
</evidence>
<keyword evidence="5 7" id="KW-1133">Transmembrane helix</keyword>
<feature type="domain" description="Peptidase S54 rhomboid" evidence="8">
    <location>
        <begin position="63"/>
        <end position="189"/>
    </location>
</feature>
<comment type="similarity">
    <text evidence="2">Belongs to the peptidase S54 family.</text>
</comment>
<evidence type="ECO:0000256" key="2">
    <source>
        <dbReference type="ARBA" id="ARBA00009045"/>
    </source>
</evidence>
<dbReference type="Gene3D" id="1.20.1540.10">
    <property type="entry name" value="Rhomboid-like"/>
    <property type="match status" value="1"/>
</dbReference>
<name>A0ABR5V6I4_9CORY</name>
<reference evidence="9 10" key="1">
    <citation type="journal article" date="2016" name="Int. J. Syst. Evol. Microbiol.">
        <title>Resolving the Complexity of Human Skin Metagenomes Using Single-Molecule Sequencing.</title>
        <authorList>
            <consortium name="NISC Comparative Sequencing Program"/>
            <person name="Tsai Y.C."/>
            <person name="Conlan S."/>
            <person name="Deming C."/>
            <person name="Segre J.A."/>
            <person name="Kong H.H."/>
            <person name="Korlach J."/>
            <person name="Oh J."/>
        </authorList>
    </citation>
    <scope>NUCLEOTIDE SEQUENCE [LARGE SCALE GENOMIC DNA]</scope>
    <source>
        <strain evidence="9 10">1B08</strain>
    </source>
</reference>
<evidence type="ECO:0000256" key="6">
    <source>
        <dbReference type="ARBA" id="ARBA00023136"/>
    </source>
</evidence>
<evidence type="ECO:0000313" key="10">
    <source>
        <dbReference type="Proteomes" id="UP000070339"/>
    </source>
</evidence>
<organism evidence="9 10">
    <name type="scientific">Corynebacterium simulans</name>
    <dbReference type="NCBI Taxonomy" id="146827"/>
    <lineage>
        <taxon>Bacteria</taxon>
        <taxon>Bacillati</taxon>
        <taxon>Actinomycetota</taxon>
        <taxon>Actinomycetes</taxon>
        <taxon>Mycobacteriales</taxon>
        <taxon>Corynebacteriaceae</taxon>
        <taxon>Corynebacterium</taxon>
    </lineage>
</organism>
<feature type="transmembrane region" description="Helical" evidence="7">
    <location>
        <begin position="123"/>
        <end position="141"/>
    </location>
</feature>
<dbReference type="Proteomes" id="UP000070339">
    <property type="component" value="Unassembled WGS sequence"/>
</dbReference>
<dbReference type="EMBL" id="LTEB01000041">
    <property type="protein sequence ID" value="KXU17128.1"/>
    <property type="molecule type" value="Genomic_DNA"/>
</dbReference>